<proteinExistence type="predicted"/>
<name>A0ABS1BNM9_9SPHI</name>
<evidence type="ECO:0000313" key="4">
    <source>
        <dbReference type="EMBL" id="MBK0384499.1"/>
    </source>
</evidence>
<reference evidence="4 5" key="1">
    <citation type="submission" date="2020-12" db="EMBL/GenBank/DDBJ databases">
        <title>Bacterial novel species Pedobacter sp. SD-b isolated from soil.</title>
        <authorList>
            <person name="Jung H.-Y."/>
        </authorList>
    </citation>
    <scope>NUCLEOTIDE SEQUENCE [LARGE SCALE GENOMIC DNA]</scope>
    <source>
        <strain evidence="4 5">SD-b</strain>
    </source>
</reference>
<dbReference type="SUPFAM" id="SSF53474">
    <property type="entry name" value="alpha/beta-Hydrolases"/>
    <property type="match status" value="1"/>
</dbReference>
<protein>
    <submittedName>
        <fullName evidence="4">Alpha/beta hydrolase</fullName>
    </submittedName>
</protein>
<feature type="domain" description="BD-FAE-like" evidence="3">
    <location>
        <begin position="65"/>
        <end position="260"/>
    </location>
</feature>
<evidence type="ECO:0000256" key="1">
    <source>
        <dbReference type="ARBA" id="ARBA00022801"/>
    </source>
</evidence>
<evidence type="ECO:0000313" key="5">
    <source>
        <dbReference type="Proteomes" id="UP000660024"/>
    </source>
</evidence>
<dbReference type="InterPro" id="IPR029058">
    <property type="entry name" value="AB_hydrolase_fold"/>
</dbReference>
<dbReference type="GO" id="GO:0016787">
    <property type="term" value="F:hydrolase activity"/>
    <property type="evidence" value="ECO:0007669"/>
    <property type="project" value="UniProtKB-KW"/>
</dbReference>
<feature type="chain" id="PRO_5047289370" evidence="2">
    <location>
        <begin position="20"/>
        <end position="305"/>
    </location>
</feature>
<evidence type="ECO:0000256" key="2">
    <source>
        <dbReference type="SAM" id="SignalP"/>
    </source>
</evidence>
<gene>
    <name evidence="4" type="ORF">I5M32_16150</name>
</gene>
<evidence type="ECO:0000259" key="3">
    <source>
        <dbReference type="Pfam" id="PF20434"/>
    </source>
</evidence>
<dbReference type="RefSeq" id="WP_200588185.1">
    <property type="nucleotide sequence ID" value="NZ_JAEHFY010000037.1"/>
</dbReference>
<dbReference type="Pfam" id="PF20434">
    <property type="entry name" value="BD-FAE"/>
    <property type="match status" value="1"/>
</dbReference>
<dbReference type="InterPro" id="IPR049492">
    <property type="entry name" value="BD-FAE-like_dom"/>
</dbReference>
<dbReference type="Proteomes" id="UP000660024">
    <property type="component" value="Unassembled WGS sequence"/>
</dbReference>
<dbReference type="InterPro" id="IPR050300">
    <property type="entry name" value="GDXG_lipolytic_enzyme"/>
</dbReference>
<dbReference type="PANTHER" id="PTHR48081">
    <property type="entry name" value="AB HYDROLASE SUPERFAMILY PROTEIN C4A8.06C"/>
    <property type="match status" value="1"/>
</dbReference>
<accession>A0ABS1BNM9</accession>
<dbReference type="EMBL" id="JAEHFY010000037">
    <property type="protein sequence ID" value="MBK0384499.1"/>
    <property type="molecule type" value="Genomic_DNA"/>
</dbReference>
<keyword evidence="2" id="KW-0732">Signal</keyword>
<dbReference type="Gene3D" id="3.40.50.1820">
    <property type="entry name" value="alpha/beta hydrolase"/>
    <property type="match status" value="1"/>
</dbReference>
<dbReference type="PANTHER" id="PTHR48081:SF6">
    <property type="entry name" value="PEPTIDASE S9 PROLYL OLIGOPEPTIDASE CATALYTIC DOMAIN-CONTAINING PROTEIN"/>
    <property type="match status" value="1"/>
</dbReference>
<comment type="caution">
    <text evidence="4">The sequence shown here is derived from an EMBL/GenBank/DDBJ whole genome shotgun (WGS) entry which is preliminary data.</text>
</comment>
<sequence length="305" mass="33770">MKLTFTIFLLILMISKSEAQEVINLYPGKIPNAKVNEVYIETSDTSKTDGNIRIGKVSIPKLTAFYPEKVKADGTSVIICPGGGYRYLSMINEGKAVAKELNKYGITAFVLKYRLPSDEIMIDKTIGPLQDAQQAIKMVRENAAKWNLDSTKIGIMGFSAGGHLASTLGTHYQKSLIDNPKNISLRPDFMILGYPVVTMGTYTHKGSKENLLGKNPSAEDIKLYSNELQVNSDTPPTFIFQANDDKTVPSENSLDLTRALKEAGVKTELHLYQAGGHGFGLHNKSTKESWFDSMISWMEANNFIF</sequence>
<keyword evidence="5" id="KW-1185">Reference proteome</keyword>
<organism evidence="4 5">
    <name type="scientific">Pedobacter segetis</name>
    <dbReference type="NCBI Taxonomy" id="2793069"/>
    <lineage>
        <taxon>Bacteria</taxon>
        <taxon>Pseudomonadati</taxon>
        <taxon>Bacteroidota</taxon>
        <taxon>Sphingobacteriia</taxon>
        <taxon>Sphingobacteriales</taxon>
        <taxon>Sphingobacteriaceae</taxon>
        <taxon>Pedobacter</taxon>
    </lineage>
</organism>
<keyword evidence="1 4" id="KW-0378">Hydrolase</keyword>
<feature type="signal peptide" evidence="2">
    <location>
        <begin position="1"/>
        <end position="19"/>
    </location>
</feature>